<accession>A0AAV7RUH1</accession>
<sequence>MHLQRECVTQRDFFLECKDSVFSQQHAHSETGNREVSLPGNRSHVSRVPVLRLAGRLDGSAVCAVSAEWRTAEEQLGRRCAPGITGTRQVRQGEARSEVRESGAGRPPQCLTPA</sequence>
<dbReference type="EMBL" id="JANPWB010000009">
    <property type="protein sequence ID" value="KAJ1155291.1"/>
    <property type="molecule type" value="Genomic_DNA"/>
</dbReference>
<organism evidence="2 3">
    <name type="scientific">Pleurodeles waltl</name>
    <name type="common">Iberian ribbed newt</name>
    <dbReference type="NCBI Taxonomy" id="8319"/>
    <lineage>
        <taxon>Eukaryota</taxon>
        <taxon>Metazoa</taxon>
        <taxon>Chordata</taxon>
        <taxon>Craniata</taxon>
        <taxon>Vertebrata</taxon>
        <taxon>Euteleostomi</taxon>
        <taxon>Amphibia</taxon>
        <taxon>Batrachia</taxon>
        <taxon>Caudata</taxon>
        <taxon>Salamandroidea</taxon>
        <taxon>Salamandridae</taxon>
        <taxon>Pleurodelinae</taxon>
        <taxon>Pleurodeles</taxon>
    </lineage>
</organism>
<comment type="caution">
    <text evidence="2">The sequence shown here is derived from an EMBL/GenBank/DDBJ whole genome shotgun (WGS) entry which is preliminary data.</text>
</comment>
<feature type="region of interest" description="Disordered" evidence="1">
    <location>
        <begin position="84"/>
        <end position="114"/>
    </location>
</feature>
<protein>
    <submittedName>
        <fullName evidence="2">Uncharacterized protein</fullName>
    </submittedName>
</protein>
<evidence type="ECO:0000313" key="2">
    <source>
        <dbReference type="EMBL" id="KAJ1155291.1"/>
    </source>
</evidence>
<dbReference type="AlphaFoldDB" id="A0AAV7RUH1"/>
<name>A0AAV7RUH1_PLEWA</name>
<dbReference type="Proteomes" id="UP001066276">
    <property type="component" value="Chromosome 5"/>
</dbReference>
<feature type="compositionally biased region" description="Basic and acidic residues" evidence="1">
    <location>
        <begin position="91"/>
        <end position="103"/>
    </location>
</feature>
<gene>
    <name evidence="2" type="ORF">NDU88_008022</name>
</gene>
<evidence type="ECO:0000256" key="1">
    <source>
        <dbReference type="SAM" id="MobiDB-lite"/>
    </source>
</evidence>
<evidence type="ECO:0000313" key="3">
    <source>
        <dbReference type="Proteomes" id="UP001066276"/>
    </source>
</evidence>
<reference evidence="2" key="1">
    <citation type="journal article" date="2022" name="bioRxiv">
        <title>Sequencing and chromosome-scale assembly of the giantPleurodeles waltlgenome.</title>
        <authorList>
            <person name="Brown T."/>
            <person name="Elewa A."/>
            <person name="Iarovenko S."/>
            <person name="Subramanian E."/>
            <person name="Araus A.J."/>
            <person name="Petzold A."/>
            <person name="Susuki M."/>
            <person name="Suzuki K.-i.T."/>
            <person name="Hayashi T."/>
            <person name="Toyoda A."/>
            <person name="Oliveira C."/>
            <person name="Osipova E."/>
            <person name="Leigh N.D."/>
            <person name="Simon A."/>
            <person name="Yun M.H."/>
        </authorList>
    </citation>
    <scope>NUCLEOTIDE SEQUENCE</scope>
    <source>
        <strain evidence="2">20211129_DDA</strain>
        <tissue evidence="2">Liver</tissue>
    </source>
</reference>
<proteinExistence type="predicted"/>
<keyword evidence="3" id="KW-1185">Reference proteome</keyword>